<gene>
    <name evidence="8" type="ORF">CGZ90_15300</name>
</gene>
<feature type="transmembrane region" description="Helical" evidence="6">
    <location>
        <begin position="102"/>
        <end position="124"/>
    </location>
</feature>
<dbReference type="RefSeq" id="WP_094253405.1">
    <property type="nucleotide sequence ID" value="NZ_JBHLXL010000001.1"/>
</dbReference>
<accession>A0A235F6H2</accession>
<evidence type="ECO:0000313" key="8">
    <source>
        <dbReference type="EMBL" id="OYD56916.1"/>
    </source>
</evidence>
<dbReference type="Proteomes" id="UP000215059">
    <property type="component" value="Unassembled WGS sequence"/>
</dbReference>
<protein>
    <recommendedName>
        <fullName evidence="7">DUF202 domain-containing protein</fullName>
    </recommendedName>
</protein>
<evidence type="ECO:0000256" key="2">
    <source>
        <dbReference type="ARBA" id="ARBA00022475"/>
    </source>
</evidence>
<evidence type="ECO:0000256" key="6">
    <source>
        <dbReference type="SAM" id="Phobius"/>
    </source>
</evidence>
<feature type="domain" description="DUF202" evidence="7">
    <location>
        <begin position="18"/>
        <end position="88"/>
    </location>
</feature>
<dbReference type="InterPro" id="IPR003807">
    <property type="entry name" value="DUF202"/>
</dbReference>
<comment type="subcellular location">
    <subcellularLocation>
        <location evidence="1">Cell membrane</location>
        <topology evidence="1">Multi-pass membrane protein</topology>
    </subcellularLocation>
</comment>
<keyword evidence="4 6" id="KW-1133">Transmembrane helix</keyword>
<evidence type="ECO:0000313" key="9">
    <source>
        <dbReference type="Proteomes" id="UP000215059"/>
    </source>
</evidence>
<keyword evidence="3 6" id="KW-0812">Transmembrane</keyword>
<feature type="transmembrane region" description="Helical" evidence="6">
    <location>
        <begin position="26"/>
        <end position="50"/>
    </location>
</feature>
<dbReference type="Pfam" id="PF02656">
    <property type="entry name" value="DUF202"/>
    <property type="match status" value="1"/>
</dbReference>
<dbReference type="OrthoDB" id="582337at2"/>
<comment type="caution">
    <text evidence="8">The sequence shown here is derived from an EMBL/GenBank/DDBJ whole genome shotgun (WGS) entry which is preliminary data.</text>
</comment>
<dbReference type="InterPro" id="IPR052053">
    <property type="entry name" value="IM_YidH-like"/>
</dbReference>
<dbReference type="EMBL" id="NOII01000010">
    <property type="protein sequence ID" value="OYD56916.1"/>
    <property type="molecule type" value="Genomic_DNA"/>
</dbReference>
<keyword evidence="2" id="KW-1003">Cell membrane</keyword>
<proteinExistence type="predicted"/>
<feature type="transmembrane region" description="Helical" evidence="6">
    <location>
        <begin position="62"/>
        <end position="82"/>
    </location>
</feature>
<reference evidence="8 9" key="1">
    <citation type="submission" date="2017-07" db="EMBL/GenBank/DDBJ databases">
        <title>Fictibacillus sp. nov. GDSW-R2A3 Genome sequencing and assembly.</title>
        <authorList>
            <person name="Mayilraj S."/>
        </authorList>
    </citation>
    <scope>NUCLEOTIDE SEQUENCE [LARGE SCALE GENOMIC DNA]</scope>
    <source>
        <strain evidence="8 9">GDSW-R2A3</strain>
    </source>
</reference>
<evidence type="ECO:0000256" key="3">
    <source>
        <dbReference type="ARBA" id="ARBA00022692"/>
    </source>
</evidence>
<dbReference type="PANTHER" id="PTHR34187">
    <property type="entry name" value="FGR18P"/>
    <property type="match status" value="1"/>
</dbReference>
<evidence type="ECO:0000256" key="4">
    <source>
        <dbReference type="ARBA" id="ARBA00022989"/>
    </source>
</evidence>
<evidence type="ECO:0000259" key="7">
    <source>
        <dbReference type="Pfam" id="PF02656"/>
    </source>
</evidence>
<evidence type="ECO:0000256" key="1">
    <source>
        <dbReference type="ARBA" id="ARBA00004651"/>
    </source>
</evidence>
<evidence type="ECO:0000256" key="5">
    <source>
        <dbReference type="ARBA" id="ARBA00023136"/>
    </source>
</evidence>
<organism evidence="8 9">
    <name type="scientific">Fictibacillus aquaticus</name>
    <dbReference type="NCBI Taxonomy" id="2021314"/>
    <lineage>
        <taxon>Bacteria</taxon>
        <taxon>Bacillati</taxon>
        <taxon>Bacillota</taxon>
        <taxon>Bacilli</taxon>
        <taxon>Bacillales</taxon>
        <taxon>Fictibacillaceae</taxon>
        <taxon>Fictibacillus</taxon>
    </lineage>
</organism>
<keyword evidence="9" id="KW-1185">Reference proteome</keyword>
<keyword evidence="5 6" id="KW-0472">Membrane</keyword>
<name>A0A235F6H2_9BACL</name>
<dbReference type="PANTHER" id="PTHR34187:SF2">
    <property type="entry name" value="DUF202 DOMAIN-CONTAINING PROTEIN"/>
    <property type="match status" value="1"/>
</dbReference>
<dbReference type="GO" id="GO:0005886">
    <property type="term" value="C:plasma membrane"/>
    <property type="evidence" value="ECO:0007669"/>
    <property type="project" value="UniProtKB-SubCell"/>
</dbReference>
<sequence>MKEKRIHESADESKYIQQHLANERTFLAWIRTAIALAGIGFVIINLHFTLLEKSSTAQDDAVVAAGAVSFALAIGTILFAAYDFISKRNQINTGKFRSPINIVFVISGTLSAVIMLLLVSYLIYLY</sequence>
<dbReference type="AlphaFoldDB" id="A0A235F6H2"/>